<protein>
    <submittedName>
        <fullName evidence="2">Beta-carotene 15,15'-monooxygenase</fullName>
    </submittedName>
    <submittedName>
        <fullName evidence="3">EpsG family protein</fullName>
    </submittedName>
</protein>
<feature type="transmembrane region" description="Helical" evidence="1">
    <location>
        <begin position="311"/>
        <end position="331"/>
    </location>
</feature>
<reference evidence="2" key="3">
    <citation type="submission" date="2016-12" db="EMBL/GenBank/DDBJ databases">
        <authorList>
            <person name="Singh M."/>
            <person name="Fernando D."/>
            <person name="Kumar A."/>
        </authorList>
    </citation>
    <scope>NUCLEOTIDE SEQUENCE</scope>
    <source>
        <strain evidence="2">ATCC 17978-VU</strain>
    </source>
</reference>
<feature type="transmembrane region" description="Helical" evidence="1">
    <location>
        <begin position="146"/>
        <end position="174"/>
    </location>
</feature>
<feature type="transmembrane region" description="Helical" evidence="1">
    <location>
        <begin position="284"/>
        <end position="304"/>
    </location>
</feature>
<evidence type="ECO:0000313" key="6">
    <source>
        <dbReference type="Proteomes" id="UP000197394"/>
    </source>
</evidence>
<dbReference type="Proteomes" id="UP000439424">
    <property type="component" value="Unassembled WGS sequence"/>
</dbReference>
<feature type="transmembrane region" description="Helical" evidence="1">
    <location>
        <begin position="186"/>
        <end position="206"/>
    </location>
</feature>
<dbReference type="EMBL" id="CP018664">
    <property type="protein sequence ID" value="APP30560.1"/>
    <property type="molecule type" value="Genomic_DNA"/>
</dbReference>
<keyword evidence="1" id="KW-0472">Membrane</keyword>
<keyword evidence="1" id="KW-0812">Transmembrane</keyword>
<dbReference type="EMBL" id="NGKM01000023">
    <property type="protein sequence ID" value="OWK65322.1"/>
    <property type="molecule type" value="Genomic_DNA"/>
</dbReference>
<dbReference type="Proteomes" id="UP000072389">
    <property type="component" value="Chromosome"/>
</dbReference>
<reference evidence="2" key="2">
    <citation type="submission" date="2015-12" db="EMBL/GenBank/DDBJ databases">
        <authorList>
            <person name="Singh M.K."/>
            <person name="Fernando D.M."/>
            <person name="Kumar A."/>
        </authorList>
    </citation>
    <scope>NUCLEOTIDE SEQUENCE</scope>
    <source>
        <strain evidence="2">ATCC 17978-VU</strain>
    </source>
</reference>
<reference evidence="4 6" key="4">
    <citation type="submission" date="2017-05" db="EMBL/GenBank/DDBJ databases">
        <title>Draft genome sequence of MDR A. baumannii AB360.</title>
        <authorList>
            <person name="Wareham D.W."/>
            <person name="Bean D.C."/>
        </authorList>
    </citation>
    <scope>NUCLEOTIDE SEQUENCE [LARGE SCALE GENOMIC DNA]</scope>
    <source>
        <strain evidence="4 6">AB360</strain>
    </source>
</reference>
<name>A0A1E3M3Y0_ACIBA</name>
<evidence type="ECO:0000313" key="3">
    <source>
        <dbReference type="EMBL" id="MVM92430.1"/>
    </source>
</evidence>
<dbReference type="InterPro" id="IPR049458">
    <property type="entry name" value="EpsG-like"/>
</dbReference>
<accession>A0A1E3M3Y0</accession>
<gene>
    <name evidence="2" type="ORF">AUO97_06910</name>
    <name evidence="4" type="ORF">CBE85_17060</name>
    <name evidence="3" type="ORF">GNY86_12945</name>
</gene>
<feature type="transmembrane region" description="Helical" evidence="1">
    <location>
        <begin position="226"/>
        <end position="251"/>
    </location>
</feature>
<keyword evidence="1" id="KW-1133">Transmembrane helix</keyword>
<dbReference type="Pfam" id="PF14897">
    <property type="entry name" value="EpsG"/>
    <property type="match status" value="1"/>
</dbReference>
<dbReference type="GeneID" id="92892071"/>
<dbReference type="RefSeq" id="WP_000053677.1">
    <property type="nucleotide sequence ID" value="NZ_AP014649.1"/>
</dbReference>
<reference evidence="3 7" key="5">
    <citation type="submission" date="2019-11" db="EMBL/GenBank/DDBJ databases">
        <title>Multidrug-resistant Acinetobacter baumannii moving toward extensively drug-resistant over fifteen years in South of Brazil.</title>
        <authorList>
            <person name="Fedrigo N.H."/>
            <person name="Cerdeira L."/>
            <person name="Fuga B."/>
            <person name="Marini P.V.B."/>
            <person name="Shinohara D.R."/>
            <person name="Carrara-Marroni F.E."/>
            <person name="Lincopan N."/>
            <person name="Tognim M.C.B."/>
        </authorList>
    </citation>
    <scope>NUCLEOTIDE SEQUENCE [LARGE SCALE GENOMIC DNA]</scope>
    <source>
        <strain evidence="3 7">Ac576</strain>
    </source>
</reference>
<evidence type="ECO:0000256" key="1">
    <source>
        <dbReference type="SAM" id="Phobius"/>
    </source>
</evidence>
<evidence type="ECO:0000313" key="7">
    <source>
        <dbReference type="Proteomes" id="UP000439424"/>
    </source>
</evidence>
<proteinExistence type="predicted"/>
<evidence type="ECO:0000313" key="4">
    <source>
        <dbReference type="EMBL" id="OWK65322.1"/>
    </source>
</evidence>
<feature type="transmembrane region" description="Helical" evidence="1">
    <location>
        <begin position="78"/>
        <end position="96"/>
    </location>
</feature>
<dbReference type="EMBL" id="WPIP01000096">
    <property type="protein sequence ID" value="MVM92430.1"/>
    <property type="molecule type" value="Genomic_DNA"/>
</dbReference>
<dbReference type="Proteomes" id="UP000197394">
    <property type="component" value="Unassembled WGS sequence"/>
</dbReference>
<organism evidence="3 7">
    <name type="scientific">Acinetobacter baumannii</name>
    <dbReference type="NCBI Taxonomy" id="470"/>
    <lineage>
        <taxon>Bacteria</taxon>
        <taxon>Pseudomonadati</taxon>
        <taxon>Pseudomonadota</taxon>
        <taxon>Gammaproteobacteria</taxon>
        <taxon>Moraxellales</taxon>
        <taxon>Moraxellaceae</taxon>
        <taxon>Acinetobacter</taxon>
        <taxon>Acinetobacter calcoaceticus/baumannii complex</taxon>
    </lineage>
</organism>
<reference evidence="2 5" key="1">
    <citation type="journal article" date="2014" name="Antimicrob. Agents Chemother.">
        <title>Triclosan can select for an AdeIJK-overexpressing mutant of Acinetobacter baumannii ATCC 17978 that displays reduced susceptibility to multiple antibiotics.</title>
        <authorList>
            <person name="Fernando D.M."/>
            <person name="Xu W."/>
            <person name="Loewen P.C."/>
            <person name="Zhanel G.G."/>
            <person name="Kumar A."/>
        </authorList>
    </citation>
    <scope>NUCLEOTIDE SEQUENCE [LARGE SCALE GENOMIC DNA]</scope>
    <source>
        <strain evidence="5">ATCC 17978</strain>
        <strain evidence="2">ATCC 17978-VU</strain>
    </source>
</reference>
<sequence>MSLKIRKELLIFLILSSFLSLLVGFRGNTNDTITYYMIFKNIGSYDLTNFSLFYNETGVEIGWGLYSKIISLFSDSPVVLFTIFSFFTFFTFYRISRLVEIKFLYVMLYYLPTGFFMMQQFMQIRQGFAIPLVIYGSVLYLSGKKYISLVFFILAILFHQSSLAFILIFISYLFFNNFLKINTSVFKFFIINILILVFGFIVARFILLDAAMDYFQRLEAYSTTDYAESVGFFSLSNIKFYIEFFLIFLLLNNRLLLNKFIVFFVFIFTVGLSLRVAFYDFGILSGRLSNTFLLIEVFLMPMLLSSRLNKIYLYIYFLLYFLVIFYVTWTFQASEFIKNNYFLPLS</sequence>
<evidence type="ECO:0000313" key="2">
    <source>
        <dbReference type="EMBL" id="APP30560.1"/>
    </source>
</evidence>
<feature type="transmembrane region" description="Helical" evidence="1">
    <location>
        <begin position="260"/>
        <end position="278"/>
    </location>
</feature>
<feature type="transmembrane region" description="Helical" evidence="1">
    <location>
        <begin position="103"/>
        <end position="122"/>
    </location>
</feature>
<evidence type="ECO:0000313" key="5">
    <source>
        <dbReference type="Proteomes" id="UP000072389"/>
    </source>
</evidence>
<dbReference type="KEGG" id="abk:LX00_00500"/>
<dbReference type="AlphaFoldDB" id="A0A1E3M3Y0"/>